<dbReference type="GO" id="GO:0016740">
    <property type="term" value="F:transferase activity"/>
    <property type="evidence" value="ECO:0007669"/>
    <property type="project" value="UniProtKB-KW"/>
</dbReference>
<comment type="caution">
    <text evidence="2">The sequence shown here is derived from an EMBL/GenBank/DDBJ whole genome shotgun (WGS) entry which is preliminary data.</text>
</comment>
<feature type="domain" description="Glycosyl transferase family 25" evidence="1">
    <location>
        <begin position="23"/>
        <end position="138"/>
    </location>
</feature>
<keyword evidence="2" id="KW-0808">Transferase</keyword>
<accession>A0A8H3XDX5</accession>
<gene>
    <name evidence="2" type="ORF">F8M41_001786</name>
</gene>
<evidence type="ECO:0000313" key="2">
    <source>
        <dbReference type="EMBL" id="KAF0453210.1"/>
    </source>
</evidence>
<dbReference type="InterPro" id="IPR002654">
    <property type="entry name" value="Glyco_trans_25"/>
</dbReference>
<dbReference type="Proteomes" id="UP000439903">
    <property type="component" value="Unassembled WGS sequence"/>
</dbReference>
<organism evidence="2 3">
    <name type="scientific">Gigaspora margarita</name>
    <dbReference type="NCBI Taxonomy" id="4874"/>
    <lineage>
        <taxon>Eukaryota</taxon>
        <taxon>Fungi</taxon>
        <taxon>Fungi incertae sedis</taxon>
        <taxon>Mucoromycota</taxon>
        <taxon>Glomeromycotina</taxon>
        <taxon>Glomeromycetes</taxon>
        <taxon>Diversisporales</taxon>
        <taxon>Gigasporaceae</taxon>
        <taxon>Gigaspora</taxon>
    </lineage>
</organism>
<protein>
    <submittedName>
        <fullName evidence="2">Glycosyltransferase family 25 protein</fullName>
    </submittedName>
</protein>
<dbReference type="OrthoDB" id="2326236at2759"/>
<proteinExistence type="predicted"/>
<reference evidence="2 3" key="1">
    <citation type="journal article" date="2019" name="Environ. Microbiol.">
        <title>At the nexus of three kingdoms: the genome of the mycorrhizal fungus Gigaspora margarita provides insights into plant, endobacterial and fungal interactions.</title>
        <authorList>
            <person name="Venice F."/>
            <person name="Ghignone S."/>
            <person name="Salvioli di Fossalunga A."/>
            <person name="Amselem J."/>
            <person name="Novero M."/>
            <person name="Xianan X."/>
            <person name="Sedzielewska Toro K."/>
            <person name="Morin E."/>
            <person name="Lipzen A."/>
            <person name="Grigoriev I.V."/>
            <person name="Henrissat B."/>
            <person name="Martin F.M."/>
            <person name="Bonfante P."/>
        </authorList>
    </citation>
    <scope>NUCLEOTIDE SEQUENCE [LARGE SCALE GENOMIC DNA]</scope>
    <source>
        <strain evidence="2 3">BEG34</strain>
    </source>
</reference>
<name>A0A8H3XDX5_GIGMA</name>
<dbReference type="EMBL" id="WTPW01001146">
    <property type="protein sequence ID" value="KAF0453210.1"/>
    <property type="molecule type" value="Genomic_DNA"/>
</dbReference>
<keyword evidence="3" id="KW-1185">Reference proteome</keyword>
<dbReference type="AlphaFoldDB" id="A0A8H3XDX5"/>
<dbReference type="Pfam" id="PF01755">
    <property type="entry name" value="Glyco_transf_25"/>
    <property type="match status" value="1"/>
</dbReference>
<evidence type="ECO:0000259" key="1">
    <source>
        <dbReference type="Pfam" id="PF01755"/>
    </source>
</evidence>
<evidence type="ECO:0000313" key="3">
    <source>
        <dbReference type="Proteomes" id="UP000439903"/>
    </source>
</evidence>
<sequence length="210" mass="23995">MKVLGNFLDLDFDIIKAVSKYDSEALSRLNKSDLNSGAKACYLSHYSTYELIAENEYENALILEDDIDMELNITDIMTEVHRYLPDDWDMLYLGHCEDTQSQYFETDLTVHVLHKTGDPKCTHGYAVSAKGVKKLLEKLDIDNPQKHLDQDIPSLIQKNEIISYSVFPHIIIQFKGVSDLSDVSPGILGETYPLMNSTLRFLGYDPNIYY</sequence>